<dbReference type="PROSITE" id="PS50109">
    <property type="entry name" value="HIS_KIN"/>
    <property type="match status" value="1"/>
</dbReference>
<evidence type="ECO:0000256" key="3">
    <source>
        <dbReference type="ARBA" id="ARBA00022553"/>
    </source>
</evidence>
<dbReference type="InterPro" id="IPR000700">
    <property type="entry name" value="PAS-assoc_C"/>
</dbReference>
<dbReference type="CDD" id="cd00082">
    <property type="entry name" value="HisKA"/>
    <property type="match status" value="1"/>
</dbReference>
<dbReference type="InterPro" id="IPR000014">
    <property type="entry name" value="PAS"/>
</dbReference>
<evidence type="ECO:0000256" key="7">
    <source>
        <dbReference type="SAM" id="Coils"/>
    </source>
</evidence>
<gene>
    <name evidence="10" type="ORF">H6G18_16515</name>
</gene>
<dbReference type="Gene3D" id="3.30.450.20">
    <property type="entry name" value="PAS domain"/>
    <property type="match status" value="3"/>
</dbReference>
<dbReference type="SUPFAM" id="SSF47384">
    <property type="entry name" value="Homodimeric domain of signal transducing histidine kinase"/>
    <property type="match status" value="1"/>
</dbReference>
<comment type="caution">
    <text evidence="10">The sequence shown here is derived from an EMBL/GenBank/DDBJ whole genome shotgun (WGS) entry which is preliminary data.</text>
</comment>
<keyword evidence="6" id="KW-0902">Two-component regulatory system</keyword>
<dbReference type="PRINTS" id="PR00344">
    <property type="entry name" value="BCTRLSENSOR"/>
</dbReference>
<dbReference type="PROSITE" id="PS50113">
    <property type="entry name" value="PAC"/>
    <property type="match status" value="1"/>
</dbReference>
<dbReference type="InterPro" id="IPR003661">
    <property type="entry name" value="HisK_dim/P_dom"/>
</dbReference>
<evidence type="ECO:0000256" key="6">
    <source>
        <dbReference type="ARBA" id="ARBA00023012"/>
    </source>
</evidence>
<dbReference type="PANTHER" id="PTHR43711:SF26">
    <property type="entry name" value="SENSOR HISTIDINE KINASE RCSC"/>
    <property type="match status" value="1"/>
</dbReference>
<dbReference type="Gene3D" id="3.30.565.10">
    <property type="entry name" value="Histidine kinase-like ATPase, C-terminal domain"/>
    <property type="match status" value="1"/>
</dbReference>
<feature type="domain" description="PAC" evidence="9">
    <location>
        <begin position="350"/>
        <end position="404"/>
    </location>
</feature>
<dbReference type="InterPro" id="IPR004358">
    <property type="entry name" value="Sig_transdc_His_kin-like_C"/>
</dbReference>
<dbReference type="PANTHER" id="PTHR43711">
    <property type="entry name" value="TWO-COMPONENT HISTIDINE KINASE"/>
    <property type="match status" value="1"/>
</dbReference>
<evidence type="ECO:0000259" key="8">
    <source>
        <dbReference type="PROSITE" id="PS50109"/>
    </source>
</evidence>
<evidence type="ECO:0000313" key="11">
    <source>
        <dbReference type="Proteomes" id="UP000607281"/>
    </source>
</evidence>
<dbReference type="Gene3D" id="1.10.287.130">
    <property type="match status" value="1"/>
</dbReference>
<feature type="domain" description="Histidine kinase" evidence="8">
    <location>
        <begin position="422"/>
        <end position="637"/>
    </location>
</feature>
<dbReference type="Pfam" id="PF00512">
    <property type="entry name" value="HisKA"/>
    <property type="match status" value="1"/>
</dbReference>
<dbReference type="Pfam" id="PF13426">
    <property type="entry name" value="PAS_9"/>
    <property type="match status" value="2"/>
</dbReference>
<sequence length="637" mass="73034">MNIQSELEFKFADFLINNAVEAAFCLGENWQFLYVNDATCRMTEYSREELLAMCLQGVDIDFTIHNWAEIRLQDSCTFKTRYRAKGGRTFLVEMSLTFLEDQGRRFSCVFVREKSNEIVELSVQKWINELRDANNNLQQQVSELKKKEVNLETSLSLLSSTLESTAIGIVSINFDGDILSYNQKFSEMWKIPQHLILSKKCPRCKDFFASQIKDPETFNRLIWEISSISNIESYDILELKDGRVFAHYSQPQWLGEKIIGRVWSIWDITESKQTEEALRLNEARFRALAETSDASTFLIQGTQFCYVNPAVELLTGYTKAELLNGFDIRRLIKNRKGRHIRNSATATNFEYQEINILNKNGTERWLACAVTMLDSTIDFQGKPVEMITAIDITDYKQAELELNQALDQARHLGELRASFLSMVCHQFRNPLNIVSFSNNLLKRYLDAQTEETIQPLLDQVQLSIEQLNQMLDDMLFFAKAEAAKIKVEPSRFELVEFCHDLVAQMQMTNVQNIIYFISQTNYIKVCMDKNILDSILKNLLDNAIKYSPLGSMVEFKLLCNNKKVIFQVKDSGIGISMSDQQRLFEPFYRGNNVDNIPGTGLGLSIVKTLVDLHGGQVAVESKIGVGTTFTVMLPYSI</sequence>
<comment type="catalytic activity">
    <reaction evidence="1">
        <text>ATP + protein L-histidine = ADP + protein N-phospho-L-histidine.</text>
        <dbReference type="EC" id="2.7.13.3"/>
    </reaction>
</comment>
<dbReference type="SMART" id="SM00091">
    <property type="entry name" value="PAS"/>
    <property type="match status" value="3"/>
</dbReference>
<evidence type="ECO:0000259" key="9">
    <source>
        <dbReference type="PROSITE" id="PS50113"/>
    </source>
</evidence>
<dbReference type="CDD" id="cd00075">
    <property type="entry name" value="HATPase"/>
    <property type="match status" value="1"/>
</dbReference>
<dbReference type="RefSeq" id="WP_190408169.1">
    <property type="nucleotide sequence ID" value="NZ_JACJRF010000029.1"/>
</dbReference>
<protein>
    <recommendedName>
        <fullName evidence="2">histidine kinase</fullName>
        <ecNumber evidence="2">2.7.13.3</ecNumber>
    </recommendedName>
</protein>
<evidence type="ECO:0000256" key="5">
    <source>
        <dbReference type="ARBA" id="ARBA00022777"/>
    </source>
</evidence>
<evidence type="ECO:0000256" key="4">
    <source>
        <dbReference type="ARBA" id="ARBA00022679"/>
    </source>
</evidence>
<dbReference type="NCBIfam" id="TIGR00229">
    <property type="entry name" value="sensory_box"/>
    <property type="match status" value="2"/>
</dbReference>
<dbReference type="SMART" id="SM00387">
    <property type="entry name" value="HATPase_c"/>
    <property type="match status" value="1"/>
</dbReference>
<name>A0ABR8CRD1_9NOST</name>
<dbReference type="InterPro" id="IPR036097">
    <property type="entry name" value="HisK_dim/P_sf"/>
</dbReference>
<dbReference type="InterPro" id="IPR035965">
    <property type="entry name" value="PAS-like_dom_sf"/>
</dbReference>
<dbReference type="EMBL" id="JACJRF010000029">
    <property type="protein sequence ID" value="MBD2345741.1"/>
    <property type="molecule type" value="Genomic_DNA"/>
</dbReference>
<evidence type="ECO:0000256" key="1">
    <source>
        <dbReference type="ARBA" id="ARBA00000085"/>
    </source>
</evidence>
<keyword evidence="3" id="KW-0597">Phosphoprotein</keyword>
<dbReference type="InterPro" id="IPR003594">
    <property type="entry name" value="HATPase_dom"/>
</dbReference>
<proteinExistence type="predicted"/>
<dbReference type="NCBIfam" id="NF045595">
    <property type="entry name" value="HK_scytonemin"/>
    <property type="match status" value="1"/>
</dbReference>
<dbReference type="Proteomes" id="UP000607281">
    <property type="component" value="Unassembled WGS sequence"/>
</dbReference>
<dbReference type="InterPro" id="IPR005467">
    <property type="entry name" value="His_kinase_dom"/>
</dbReference>
<keyword evidence="7" id="KW-0175">Coiled coil</keyword>
<dbReference type="CDD" id="cd00130">
    <property type="entry name" value="PAS"/>
    <property type="match status" value="2"/>
</dbReference>
<evidence type="ECO:0000313" key="10">
    <source>
        <dbReference type="EMBL" id="MBD2345741.1"/>
    </source>
</evidence>
<keyword evidence="11" id="KW-1185">Reference proteome</keyword>
<dbReference type="InterPro" id="IPR054661">
    <property type="entry name" value="Npun_F1277-like"/>
</dbReference>
<dbReference type="SUPFAM" id="SSF55785">
    <property type="entry name" value="PYP-like sensor domain (PAS domain)"/>
    <property type="match status" value="3"/>
</dbReference>
<keyword evidence="4" id="KW-0808">Transferase</keyword>
<dbReference type="InterPro" id="IPR050736">
    <property type="entry name" value="Sensor_HK_Regulatory"/>
</dbReference>
<evidence type="ECO:0000256" key="2">
    <source>
        <dbReference type="ARBA" id="ARBA00012438"/>
    </source>
</evidence>
<feature type="coiled-coil region" evidence="7">
    <location>
        <begin position="116"/>
        <end position="154"/>
    </location>
</feature>
<organism evidence="10 11">
    <name type="scientific">Anabaena subtropica FACHB-260</name>
    <dbReference type="NCBI Taxonomy" id="2692884"/>
    <lineage>
        <taxon>Bacteria</taxon>
        <taxon>Bacillati</taxon>
        <taxon>Cyanobacteriota</taxon>
        <taxon>Cyanophyceae</taxon>
        <taxon>Nostocales</taxon>
        <taxon>Nostocaceae</taxon>
        <taxon>Anabaena</taxon>
    </lineage>
</organism>
<dbReference type="InterPro" id="IPR036890">
    <property type="entry name" value="HATPase_C_sf"/>
</dbReference>
<accession>A0ABR8CRD1</accession>
<dbReference type="Pfam" id="PF02518">
    <property type="entry name" value="HATPase_c"/>
    <property type="match status" value="1"/>
</dbReference>
<dbReference type="EC" id="2.7.13.3" evidence="2"/>
<reference evidence="10 11" key="1">
    <citation type="journal article" date="2020" name="ISME J.">
        <title>Comparative genomics reveals insights into cyanobacterial evolution and habitat adaptation.</title>
        <authorList>
            <person name="Chen M.Y."/>
            <person name="Teng W.K."/>
            <person name="Zhao L."/>
            <person name="Hu C.X."/>
            <person name="Zhou Y.K."/>
            <person name="Han B.P."/>
            <person name="Song L.R."/>
            <person name="Shu W.S."/>
        </authorList>
    </citation>
    <scope>NUCLEOTIDE SEQUENCE [LARGE SCALE GENOMIC DNA]</scope>
    <source>
        <strain evidence="10 11">FACHB-260</strain>
    </source>
</reference>
<dbReference type="SUPFAM" id="SSF55874">
    <property type="entry name" value="ATPase domain of HSP90 chaperone/DNA topoisomerase II/histidine kinase"/>
    <property type="match status" value="1"/>
</dbReference>
<keyword evidence="5" id="KW-0418">Kinase</keyword>
<dbReference type="SMART" id="SM00388">
    <property type="entry name" value="HisKA"/>
    <property type="match status" value="1"/>
</dbReference>